<dbReference type="GeneID" id="110251704"/>
<feature type="domain" description="UspA" evidence="1">
    <location>
        <begin position="19"/>
        <end position="178"/>
    </location>
</feature>
<dbReference type="AlphaFoldDB" id="A0A913Y2I8"/>
<sequence>MADCKDRGNLFDCDGSCSRSIVLACDGSKHSHRALNFYYDNIMKLDDHVFIYHAFELPSMPSAPYPYSFSYYEEWSKFVKEADKNAVEVLKSAGEHLLHKVREKHPRHDKEHHAKPHIQLYKENGRAGEVICGFCKEVQPSLLIMGSRGQGTLRRTLLGSVSDYCIHHNETNVPIMVIPPSSEQSDCNQQKD</sequence>
<dbReference type="Pfam" id="PF00582">
    <property type="entry name" value="Usp"/>
    <property type="match status" value="1"/>
</dbReference>
<dbReference type="SUPFAM" id="SSF52402">
    <property type="entry name" value="Adenine nucleotide alpha hydrolases-like"/>
    <property type="match status" value="1"/>
</dbReference>
<evidence type="ECO:0000313" key="2">
    <source>
        <dbReference type="EnsemblMetazoa" id="XP_020914093.1"/>
    </source>
</evidence>
<dbReference type="KEGG" id="epa:110251704"/>
<dbReference type="PRINTS" id="PR01438">
    <property type="entry name" value="UNVRSLSTRESS"/>
</dbReference>
<protein>
    <recommendedName>
        <fullName evidence="1">UspA domain-containing protein</fullName>
    </recommendedName>
</protein>
<dbReference type="Proteomes" id="UP000887567">
    <property type="component" value="Unplaced"/>
</dbReference>
<dbReference type="PANTHER" id="PTHR46989:SF3">
    <property type="entry name" value="USPA DOMAIN-CONTAINING PROTEIN"/>
    <property type="match status" value="1"/>
</dbReference>
<dbReference type="CDD" id="cd23659">
    <property type="entry name" value="USP_At3g01520-like"/>
    <property type="match status" value="1"/>
</dbReference>
<dbReference type="InterPro" id="IPR014729">
    <property type="entry name" value="Rossmann-like_a/b/a_fold"/>
</dbReference>
<dbReference type="InterPro" id="IPR006016">
    <property type="entry name" value="UspA"/>
</dbReference>
<dbReference type="PANTHER" id="PTHR46989">
    <property type="entry name" value="USP DOMAIN-CONTAINING PROTEIN"/>
    <property type="match status" value="1"/>
</dbReference>
<organism evidence="2 3">
    <name type="scientific">Exaiptasia diaphana</name>
    <name type="common">Tropical sea anemone</name>
    <name type="synonym">Aiptasia pulchella</name>
    <dbReference type="NCBI Taxonomy" id="2652724"/>
    <lineage>
        <taxon>Eukaryota</taxon>
        <taxon>Metazoa</taxon>
        <taxon>Cnidaria</taxon>
        <taxon>Anthozoa</taxon>
        <taxon>Hexacorallia</taxon>
        <taxon>Actiniaria</taxon>
        <taxon>Aiptasiidae</taxon>
        <taxon>Exaiptasia</taxon>
    </lineage>
</organism>
<accession>A0A913Y2I8</accession>
<keyword evidence="3" id="KW-1185">Reference proteome</keyword>
<name>A0A913Y2I8_EXADI</name>
<dbReference type="OrthoDB" id="843225at2759"/>
<proteinExistence type="predicted"/>
<dbReference type="EnsemblMetazoa" id="XM_021058434.1">
    <property type="protein sequence ID" value="XP_020914093.1"/>
    <property type="gene ID" value="LOC110251704"/>
</dbReference>
<dbReference type="Gene3D" id="3.40.50.620">
    <property type="entry name" value="HUPs"/>
    <property type="match status" value="1"/>
</dbReference>
<dbReference type="InterPro" id="IPR006015">
    <property type="entry name" value="Universal_stress_UspA"/>
</dbReference>
<evidence type="ECO:0000259" key="1">
    <source>
        <dbReference type="Pfam" id="PF00582"/>
    </source>
</evidence>
<evidence type="ECO:0000313" key="3">
    <source>
        <dbReference type="Proteomes" id="UP000887567"/>
    </source>
</evidence>
<reference evidence="2" key="1">
    <citation type="submission" date="2022-11" db="UniProtKB">
        <authorList>
            <consortium name="EnsemblMetazoa"/>
        </authorList>
    </citation>
    <scope>IDENTIFICATION</scope>
</reference>
<dbReference type="RefSeq" id="XP_020914093.1">
    <property type="nucleotide sequence ID" value="XM_021058434.1"/>
</dbReference>